<evidence type="ECO:0000313" key="2">
    <source>
        <dbReference type="EMBL" id="NMF55672.1"/>
    </source>
</evidence>
<comment type="caution">
    <text evidence="2">The sequence shown here is derived from an EMBL/GenBank/DDBJ whole genome shotgun (WGS) entry which is preliminary data.</text>
</comment>
<keyword evidence="1" id="KW-1133">Transmembrane helix</keyword>
<keyword evidence="3" id="KW-1185">Reference proteome</keyword>
<evidence type="ECO:0008006" key="4">
    <source>
        <dbReference type="Google" id="ProtNLM"/>
    </source>
</evidence>
<feature type="transmembrane region" description="Helical" evidence="1">
    <location>
        <begin position="32"/>
        <end position="52"/>
    </location>
</feature>
<dbReference type="RefSeq" id="WP_169277298.1">
    <property type="nucleotide sequence ID" value="NZ_JABBCP010000002.1"/>
</dbReference>
<organism evidence="2 3">
    <name type="scientific">Collinsella acetigenes</name>
    <dbReference type="NCBI Taxonomy" id="2713419"/>
    <lineage>
        <taxon>Bacteria</taxon>
        <taxon>Bacillati</taxon>
        <taxon>Actinomycetota</taxon>
        <taxon>Coriobacteriia</taxon>
        <taxon>Coriobacteriales</taxon>
        <taxon>Coriobacteriaceae</taxon>
        <taxon>Collinsella</taxon>
    </lineage>
</organism>
<dbReference type="Proteomes" id="UP000546970">
    <property type="component" value="Unassembled WGS sequence"/>
</dbReference>
<keyword evidence="1" id="KW-0472">Membrane</keyword>
<proteinExistence type="predicted"/>
<keyword evidence="1" id="KW-0812">Transmembrane</keyword>
<accession>A0A7X9UC01</accession>
<dbReference type="EMBL" id="JABBCP010000002">
    <property type="protein sequence ID" value="NMF55672.1"/>
    <property type="molecule type" value="Genomic_DNA"/>
</dbReference>
<sequence length="102" mass="10215">MTAIQAALTIATVVVVPYIVQAIKTEAMSGTAARWLAIAVSAACGALTALAGGLPDDPAACVTAVFAAIGGVQVAYAAFKSVGITDKWLDALLALGQLPKEE</sequence>
<evidence type="ECO:0000256" key="1">
    <source>
        <dbReference type="SAM" id="Phobius"/>
    </source>
</evidence>
<name>A0A7X9UC01_9ACTN</name>
<feature type="transmembrane region" description="Helical" evidence="1">
    <location>
        <begin position="59"/>
        <end position="79"/>
    </location>
</feature>
<reference evidence="2 3" key="1">
    <citation type="submission" date="2020-04" db="EMBL/GenBank/DDBJ databases">
        <title>Collinsella sp. KGMB02528 nov., an anaerobic actinobacterium isolated from human feces.</title>
        <authorList>
            <person name="Han K.-I."/>
            <person name="Eom M.K."/>
            <person name="Kim J.-S."/>
            <person name="Lee K.C."/>
            <person name="Suh M.K."/>
            <person name="Park S.-H."/>
            <person name="Lee J.H."/>
            <person name="Kang S.W."/>
            <person name="Park J.-E."/>
            <person name="Oh B.S."/>
            <person name="Yu S.Y."/>
            <person name="Choi S.-H."/>
            <person name="Lee D.H."/>
            <person name="Yoon H."/>
            <person name="Kim B.-Y."/>
            <person name="Lee J.H."/>
            <person name="Lee J.-S."/>
        </authorList>
    </citation>
    <scope>NUCLEOTIDE SEQUENCE [LARGE SCALE GENOMIC DNA]</scope>
    <source>
        <strain evidence="2 3">KGMB02528</strain>
    </source>
</reference>
<protein>
    <recommendedName>
        <fullName evidence="4">Holin</fullName>
    </recommendedName>
</protein>
<evidence type="ECO:0000313" key="3">
    <source>
        <dbReference type="Proteomes" id="UP000546970"/>
    </source>
</evidence>
<gene>
    <name evidence="2" type="ORF">HF320_04940</name>
</gene>
<dbReference type="AlphaFoldDB" id="A0A7X9UC01"/>